<comment type="caution">
    <text evidence="2">The sequence shown here is derived from an EMBL/GenBank/DDBJ whole genome shotgun (WGS) entry which is preliminary data.</text>
</comment>
<keyword evidence="3" id="KW-1185">Reference proteome</keyword>
<keyword evidence="1" id="KW-1133">Transmembrane helix</keyword>
<reference evidence="2 3" key="1">
    <citation type="journal article" date="2018" name="Evol. Lett.">
        <title>Horizontal gene cluster transfer increased hallucinogenic mushroom diversity.</title>
        <authorList>
            <person name="Reynolds H.T."/>
            <person name="Vijayakumar V."/>
            <person name="Gluck-Thaler E."/>
            <person name="Korotkin H.B."/>
            <person name="Matheny P.B."/>
            <person name="Slot J.C."/>
        </authorList>
    </citation>
    <scope>NUCLEOTIDE SEQUENCE [LARGE SCALE GENOMIC DNA]</scope>
    <source>
        <strain evidence="2 3">SRW20</strain>
    </source>
</reference>
<dbReference type="EMBL" id="NHYE01000426">
    <property type="protein sequence ID" value="PPR05773.1"/>
    <property type="molecule type" value="Genomic_DNA"/>
</dbReference>
<accession>A0A409YS03</accession>
<organism evidence="2 3">
    <name type="scientific">Gymnopilus dilepis</name>
    <dbReference type="NCBI Taxonomy" id="231916"/>
    <lineage>
        <taxon>Eukaryota</taxon>
        <taxon>Fungi</taxon>
        <taxon>Dikarya</taxon>
        <taxon>Basidiomycota</taxon>
        <taxon>Agaricomycotina</taxon>
        <taxon>Agaricomycetes</taxon>
        <taxon>Agaricomycetidae</taxon>
        <taxon>Agaricales</taxon>
        <taxon>Agaricineae</taxon>
        <taxon>Hymenogastraceae</taxon>
        <taxon>Gymnopilus</taxon>
    </lineage>
</organism>
<dbReference type="Pfam" id="PF14494">
    <property type="entry name" value="DUF4436"/>
    <property type="match status" value="1"/>
</dbReference>
<feature type="transmembrane region" description="Helical" evidence="1">
    <location>
        <begin position="18"/>
        <end position="40"/>
    </location>
</feature>
<keyword evidence="1" id="KW-0812">Transmembrane</keyword>
<dbReference type="STRING" id="231916.A0A409YS03"/>
<dbReference type="InterPro" id="IPR027948">
    <property type="entry name" value="DUF4436"/>
</dbReference>
<evidence type="ECO:0000256" key="1">
    <source>
        <dbReference type="SAM" id="Phobius"/>
    </source>
</evidence>
<feature type="transmembrane region" description="Helical" evidence="1">
    <location>
        <begin position="213"/>
        <end position="238"/>
    </location>
</feature>
<name>A0A409YS03_9AGAR</name>
<dbReference type="InParanoid" id="A0A409YS03"/>
<proteinExistence type="predicted"/>
<keyword evidence="1" id="KW-0472">Membrane</keyword>
<dbReference type="Proteomes" id="UP000284706">
    <property type="component" value="Unassembled WGS sequence"/>
</dbReference>
<protein>
    <submittedName>
        <fullName evidence="2">Uncharacterized protein</fullName>
    </submittedName>
</protein>
<sequence length="327" mass="35911">TDSQHAGSILSGCESVNVLYPLVYLSSIIFVFLNQVSLLAEFISVDPITRTIAMDWYPTLTGLNCSALEPLVVDIYVPNVLLDSGSPSYNATLIDQPAMRLNSTVICTNSIRYPSFRTITKLAAFKDVVFLEGSGTAGQSTLQNYPFDVYLAEISIYTLNSKTGIIMAPRVSGSFGIAVNFEITLWQEFVSQSVLEDNLMLYFRIGRSTAIQAFVVIVGLTNWLTAIAFMTILTATLVYQPHKIYAEMFVVPVGALFAFTSIRANLPGAPTGFGATIGTSFYSAVHCCRFSQYQRSIYNPSGARYHVLLQLHTASRNPIQTNMPRGP</sequence>
<feature type="non-terminal residue" evidence="2">
    <location>
        <position position="1"/>
    </location>
</feature>
<dbReference type="OrthoDB" id="2923771at2759"/>
<dbReference type="AlphaFoldDB" id="A0A409YS03"/>
<evidence type="ECO:0000313" key="3">
    <source>
        <dbReference type="Proteomes" id="UP000284706"/>
    </source>
</evidence>
<evidence type="ECO:0000313" key="2">
    <source>
        <dbReference type="EMBL" id="PPR05773.1"/>
    </source>
</evidence>
<gene>
    <name evidence="2" type="ORF">CVT26_010164</name>
</gene>
<feature type="transmembrane region" description="Helical" evidence="1">
    <location>
        <begin position="244"/>
        <end position="262"/>
    </location>
</feature>